<dbReference type="GO" id="GO:0098797">
    <property type="term" value="C:plasma membrane protein complex"/>
    <property type="evidence" value="ECO:0007669"/>
    <property type="project" value="TreeGrafter"/>
</dbReference>
<keyword evidence="9" id="KW-0653">Protein transport</keyword>
<evidence type="ECO:0000256" key="9">
    <source>
        <dbReference type="ARBA" id="ARBA00022927"/>
    </source>
</evidence>
<dbReference type="NCBIfam" id="TIGR01352">
    <property type="entry name" value="tonB_Cterm"/>
    <property type="match status" value="1"/>
</dbReference>
<name>A0A0S2KC56_9GAMM</name>
<feature type="domain" description="TonB C-terminal" evidence="13">
    <location>
        <begin position="33"/>
        <end position="124"/>
    </location>
</feature>
<keyword evidence="15" id="KW-1185">Reference proteome</keyword>
<evidence type="ECO:0000256" key="4">
    <source>
        <dbReference type="ARBA" id="ARBA00022448"/>
    </source>
</evidence>
<dbReference type="PANTHER" id="PTHR33446:SF8">
    <property type="entry name" value="PROTEIN TONB"/>
    <property type="match status" value="1"/>
</dbReference>
<dbReference type="RefSeq" id="WP_058021409.1">
    <property type="nucleotide sequence ID" value="NZ_CP013189.1"/>
</dbReference>
<dbReference type="Gene3D" id="3.30.1150.10">
    <property type="match status" value="1"/>
</dbReference>
<evidence type="ECO:0000313" key="14">
    <source>
        <dbReference type="EMBL" id="ALO45916.1"/>
    </source>
</evidence>
<evidence type="ECO:0000256" key="10">
    <source>
        <dbReference type="ARBA" id="ARBA00022989"/>
    </source>
</evidence>
<evidence type="ECO:0000313" key="15">
    <source>
        <dbReference type="Proteomes" id="UP000065641"/>
    </source>
</evidence>
<dbReference type="STRING" id="1249552.PS2015_1257"/>
<keyword evidence="10" id="KW-1133">Transmembrane helix</keyword>
<evidence type="ECO:0000259" key="13">
    <source>
        <dbReference type="PROSITE" id="PS52015"/>
    </source>
</evidence>
<sequence length="124" mass="13194" precursor="true">MKVSAKIKSALILGVVGSAMATGASAQTPEMSFSSKELRVVEQSLPEYPRRAELSGIEGYTVVEFTVLPDGSVAAPTIAESNSRLFTRAALAAIESWKFEPVVAEAGEPVPVRTSMKFSFVGRD</sequence>
<keyword evidence="11" id="KW-0472">Membrane</keyword>
<dbReference type="SUPFAM" id="SSF74653">
    <property type="entry name" value="TolA/TonB C-terminal domain"/>
    <property type="match status" value="1"/>
</dbReference>
<dbReference type="GO" id="GO:0015031">
    <property type="term" value="P:protein transport"/>
    <property type="evidence" value="ECO:0007669"/>
    <property type="project" value="UniProtKB-KW"/>
</dbReference>
<protein>
    <recommendedName>
        <fullName evidence="3">Protein TonB</fullName>
    </recommendedName>
</protein>
<dbReference type="KEGG" id="pspi:PS2015_1257"/>
<comment type="similarity">
    <text evidence="2">Belongs to the TonB family.</text>
</comment>
<keyword evidence="6" id="KW-0997">Cell inner membrane</keyword>
<evidence type="ECO:0000256" key="8">
    <source>
        <dbReference type="ARBA" id="ARBA00022737"/>
    </source>
</evidence>
<dbReference type="PANTHER" id="PTHR33446">
    <property type="entry name" value="PROTEIN TONB-RELATED"/>
    <property type="match status" value="1"/>
</dbReference>
<accession>A0A0S2KC56</accession>
<evidence type="ECO:0000256" key="11">
    <source>
        <dbReference type="ARBA" id="ARBA00023136"/>
    </source>
</evidence>
<evidence type="ECO:0000256" key="12">
    <source>
        <dbReference type="SAM" id="SignalP"/>
    </source>
</evidence>
<evidence type="ECO:0000256" key="3">
    <source>
        <dbReference type="ARBA" id="ARBA00022362"/>
    </source>
</evidence>
<keyword evidence="4" id="KW-0813">Transport</keyword>
<dbReference type="Proteomes" id="UP000065641">
    <property type="component" value="Chromosome"/>
</dbReference>
<keyword evidence="5" id="KW-1003">Cell membrane</keyword>
<proteinExistence type="inferred from homology"/>
<keyword evidence="7" id="KW-0812">Transmembrane</keyword>
<feature type="chain" id="PRO_5006601461" description="Protein TonB" evidence="12">
    <location>
        <begin position="22"/>
        <end position="124"/>
    </location>
</feature>
<feature type="signal peptide" evidence="12">
    <location>
        <begin position="1"/>
        <end position="21"/>
    </location>
</feature>
<dbReference type="PROSITE" id="PS52015">
    <property type="entry name" value="TONB_CTD"/>
    <property type="match status" value="1"/>
</dbReference>
<evidence type="ECO:0000256" key="5">
    <source>
        <dbReference type="ARBA" id="ARBA00022475"/>
    </source>
</evidence>
<evidence type="ECO:0000256" key="1">
    <source>
        <dbReference type="ARBA" id="ARBA00004383"/>
    </source>
</evidence>
<evidence type="ECO:0000256" key="6">
    <source>
        <dbReference type="ARBA" id="ARBA00022519"/>
    </source>
</evidence>
<dbReference type="OrthoDB" id="1628901at2"/>
<reference evidence="14 15" key="1">
    <citation type="submission" date="2015-11" db="EMBL/GenBank/DDBJ databases">
        <authorList>
            <person name="Zhang Y."/>
            <person name="Guo Z."/>
        </authorList>
    </citation>
    <scope>NUCLEOTIDE SEQUENCE [LARGE SCALE GENOMIC DNA]</scope>
    <source>
        <strain evidence="14 15">KCTC 32221</strain>
    </source>
</reference>
<dbReference type="EMBL" id="CP013189">
    <property type="protein sequence ID" value="ALO45916.1"/>
    <property type="molecule type" value="Genomic_DNA"/>
</dbReference>
<dbReference type="GO" id="GO:0055085">
    <property type="term" value="P:transmembrane transport"/>
    <property type="evidence" value="ECO:0007669"/>
    <property type="project" value="InterPro"/>
</dbReference>
<organism evidence="14 15">
    <name type="scientific">Pseudohongiella spirulinae</name>
    <dbReference type="NCBI Taxonomy" id="1249552"/>
    <lineage>
        <taxon>Bacteria</taxon>
        <taxon>Pseudomonadati</taxon>
        <taxon>Pseudomonadota</taxon>
        <taxon>Gammaproteobacteria</taxon>
        <taxon>Pseudomonadales</taxon>
        <taxon>Pseudohongiellaceae</taxon>
        <taxon>Pseudohongiella</taxon>
    </lineage>
</organism>
<dbReference type="InterPro" id="IPR006260">
    <property type="entry name" value="TonB/TolA_C"/>
</dbReference>
<keyword evidence="8" id="KW-0677">Repeat</keyword>
<dbReference type="AlphaFoldDB" id="A0A0S2KC56"/>
<dbReference type="InterPro" id="IPR051045">
    <property type="entry name" value="TonB-dependent_transducer"/>
</dbReference>
<dbReference type="GO" id="GO:0031992">
    <property type="term" value="F:energy transducer activity"/>
    <property type="evidence" value="ECO:0007669"/>
    <property type="project" value="TreeGrafter"/>
</dbReference>
<dbReference type="Pfam" id="PF03544">
    <property type="entry name" value="TonB_C"/>
    <property type="match status" value="1"/>
</dbReference>
<evidence type="ECO:0000256" key="2">
    <source>
        <dbReference type="ARBA" id="ARBA00006555"/>
    </source>
</evidence>
<keyword evidence="12" id="KW-0732">Signal</keyword>
<evidence type="ECO:0000256" key="7">
    <source>
        <dbReference type="ARBA" id="ARBA00022692"/>
    </source>
</evidence>
<gene>
    <name evidence="14" type="ORF">PS2015_1257</name>
</gene>
<dbReference type="InterPro" id="IPR037682">
    <property type="entry name" value="TonB_C"/>
</dbReference>
<comment type="subcellular location">
    <subcellularLocation>
        <location evidence="1">Cell inner membrane</location>
        <topology evidence="1">Single-pass membrane protein</topology>
        <orientation evidence="1">Periplasmic side</orientation>
    </subcellularLocation>
</comment>